<organism evidence="12 13">
    <name type="scientific">Geothrix rubra</name>
    <dbReference type="NCBI Taxonomy" id="2927977"/>
    <lineage>
        <taxon>Bacteria</taxon>
        <taxon>Pseudomonadati</taxon>
        <taxon>Acidobacteriota</taxon>
        <taxon>Holophagae</taxon>
        <taxon>Holophagales</taxon>
        <taxon>Holophagaceae</taxon>
        <taxon>Geothrix</taxon>
    </lineage>
</organism>
<dbReference type="Proteomes" id="UP001165089">
    <property type="component" value="Unassembled WGS sequence"/>
</dbReference>
<evidence type="ECO:0000256" key="8">
    <source>
        <dbReference type="ARBA" id="ARBA00022917"/>
    </source>
</evidence>
<comment type="caution">
    <text evidence="12">The sequence shown here is derived from an EMBL/GenBank/DDBJ whole genome shotgun (WGS) entry which is preliminary data.</text>
</comment>
<dbReference type="InterPro" id="IPR020825">
    <property type="entry name" value="Phe-tRNA_synthase-like_B3/B4"/>
</dbReference>
<keyword evidence="3 12" id="KW-0436">Ligase</keyword>
<dbReference type="Pfam" id="PF03483">
    <property type="entry name" value="B3_4"/>
    <property type="match status" value="1"/>
</dbReference>
<evidence type="ECO:0000259" key="11">
    <source>
        <dbReference type="PROSITE" id="PS51483"/>
    </source>
</evidence>
<dbReference type="InterPro" id="IPR005121">
    <property type="entry name" value="Fdx_antiC-bd"/>
</dbReference>
<name>A0ABQ5Q7W1_9BACT</name>
<dbReference type="PROSITE" id="PS51483">
    <property type="entry name" value="B5"/>
    <property type="match status" value="1"/>
</dbReference>
<protein>
    <recommendedName>
        <fullName evidence="2">phenylalanine--tRNA ligase</fullName>
        <ecNumber evidence="2">6.1.1.20</ecNumber>
    </recommendedName>
</protein>
<dbReference type="GO" id="GO:0016874">
    <property type="term" value="F:ligase activity"/>
    <property type="evidence" value="ECO:0007669"/>
    <property type="project" value="UniProtKB-KW"/>
</dbReference>
<dbReference type="SUPFAM" id="SSF55681">
    <property type="entry name" value="Class II aaRS and biotin synthetases"/>
    <property type="match status" value="1"/>
</dbReference>
<keyword evidence="6" id="KW-0067">ATP-binding</keyword>
<evidence type="ECO:0000259" key="10">
    <source>
        <dbReference type="PROSITE" id="PS51447"/>
    </source>
</evidence>
<accession>A0ABQ5Q7W1</accession>
<dbReference type="SMART" id="SM00896">
    <property type="entry name" value="FDX-ACB"/>
    <property type="match status" value="1"/>
</dbReference>
<keyword evidence="4" id="KW-0479">Metal-binding</keyword>
<keyword evidence="8" id="KW-0648">Protein biosynthesis</keyword>
<dbReference type="SUPFAM" id="SSF46955">
    <property type="entry name" value="Putative DNA-binding domain"/>
    <property type="match status" value="2"/>
</dbReference>
<keyword evidence="13" id="KW-1185">Reference proteome</keyword>
<evidence type="ECO:0000256" key="4">
    <source>
        <dbReference type="ARBA" id="ARBA00022723"/>
    </source>
</evidence>
<gene>
    <name evidence="12" type="ORF">GETHPA_24180</name>
</gene>
<comment type="cofactor">
    <cofactor evidence="1">
        <name>Mg(2+)</name>
        <dbReference type="ChEBI" id="CHEBI:18420"/>
    </cofactor>
</comment>
<dbReference type="EC" id="6.1.1.20" evidence="2"/>
<dbReference type="EMBL" id="BSDD01000004">
    <property type="protein sequence ID" value="GLH70885.1"/>
    <property type="molecule type" value="Genomic_DNA"/>
</dbReference>
<dbReference type="InterPro" id="IPR009061">
    <property type="entry name" value="DNA-bd_dom_put_sf"/>
</dbReference>
<evidence type="ECO:0000256" key="2">
    <source>
        <dbReference type="ARBA" id="ARBA00012814"/>
    </source>
</evidence>
<sequence length="649" mass="69487">MWIEREALAAELPAAAALATRQLAETLASLGFPVDAVEHRPGTEVLDVDITANRGDAMSHRGLARDLAARLQQPLAPLAPPPVTEGEPRIPVSLPATACPLYATALLTLGEGRTPEAVQAFLLALGSTPKLLPAVDASNELLHRYGHPTHAFDADRIRGAVSVRMARSGETLVTLDGVTRKLTLEDLVIADEAGPIALAGVMGGDGTKVTEATRRVLLESAWFEPRVVRAAAHRHGLHTDASQRFGRGADPAMATVARDLLVQRLQDWAGATLEGAWTAGKPPAPPAPVDLPKDVLTRVAGEPLLLAEAAKALKALGCVVEAEPGHLRVEPPSWRHDLTLAEDLAEEVLRLRGYEHIPSVLPSLEGPPQPLSQDYLHRQALARRLAHLGFHQTVTYGFVSPEMDAAFPGPQGEAADDDRAGRTLANPLGLEYSILRRSLVPSLVEVARRNLQQGQREVRLFEIAPTFRGLSRGPAETWTVSLLWAGERWDADPESKAGPVRAKHLLGILKDVLKPTSQEVAIHPLEGGTFLAAEFPVQAFRVPDDRIIPTFTPHSRFPAVERDLSLVVPAALAWQAMHDTVRGALAGTALVALACADLYQGKHLPAGTKAWLLRLTFQAMDRTLVGAEVDAWVAGALAAAESLGAALRA</sequence>
<dbReference type="InterPro" id="IPR036690">
    <property type="entry name" value="Fdx_antiC-bd_sf"/>
</dbReference>
<feature type="domain" description="B5" evidence="11">
    <location>
        <begin position="284"/>
        <end position="359"/>
    </location>
</feature>
<dbReference type="PANTHER" id="PTHR10947">
    <property type="entry name" value="PHENYLALANYL-TRNA SYNTHETASE BETA CHAIN AND LEUCINE-RICH REPEAT-CONTAINING PROTEIN 47"/>
    <property type="match status" value="1"/>
</dbReference>
<dbReference type="Pfam" id="PF17759">
    <property type="entry name" value="tRNA_synthFbeta"/>
    <property type="match status" value="1"/>
</dbReference>
<dbReference type="SMART" id="SM00874">
    <property type="entry name" value="B5"/>
    <property type="match status" value="1"/>
</dbReference>
<evidence type="ECO:0000256" key="9">
    <source>
        <dbReference type="ARBA" id="ARBA00023146"/>
    </source>
</evidence>
<dbReference type="InterPro" id="IPR045864">
    <property type="entry name" value="aa-tRNA-synth_II/BPL/LPL"/>
</dbReference>
<evidence type="ECO:0000256" key="5">
    <source>
        <dbReference type="ARBA" id="ARBA00022741"/>
    </source>
</evidence>
<dbReference type="SMART" id="SM00873">
    <property type="entry name" value="B3_4"/>
    <property type="match status" value="1"/>
</dbReference>
<reference evidence="12 13" key="1">
    <citation type="journal article" date="2023" name="Antonie Van Leeuwenhoek">
        <title>Mesoterricola silvestris gen. nov., sp. nov., Mesoterricola sediminis sp. nov., Geothrix oryzae sp. nov., Geothrix edaphica sp. nov., Geothrix rubra sp. nov., and Geothrix limicola sp. nov., six novel members of Acidobacteriota isolated from soils.</title>
        <authorList>
            <person name="Itoh H."/>
            <person name="Sugisawa Y."/>
            <person name="Mise K."/>
            <person name="Xu Z."/>
            <person name="Kuniyasu M."/>
            <person name="Ushijima N."/>
            <person name="Kawano K."/>
            <person name="Kobayashi E."/>
            <person name="Shiratori Y."/>
            <person name="Masuda Y."/>
            <person name="Senoo K."/>
        </authorList>
    </citation>
    <scope>NUCLEOTIDE SEQUENCE [LARGE SCALE GENOMIC DNA]</scope>
    <source>
        <strain evidence="12 13">Red803</strain>
    </source>
</reference>
<proteinExistence type="predicted"/>
<dbReference type="InterPro" id="IPR041616">
    <property type="entry name" value="PheRS_beta_core"/>
</dbReference>
<dbReference type="SUPFAM" id="SSF56037">
    <property type="entry name" value="PheT/TilS domain"/>
    <property type="match status" value="1"/>
</dbReference>
<dbReference type="Gene3D" id="3.30.56.10">
    <property type="match status" value="2"/>
</dbReference>
<keyword evidence="5" id="KW-0547">Nucleotide-binding</keyword>
<dbReference type="Gene3D" id="3.30.70.380">
    <property type="entry name" value="Ferrodoxin-fold anticodon-binding domain"/>
    <property type="match status" value="1"/>
</dbReference>
<evidence type="ECO:0000313" key="12">
    <source>
        <dbReference type="EMBL" id="GLH70885.1"/>
    </source>
</evidence>
<dbReference type="SUPFAM" id="SSF54991">
    <property type="entry name" value="Anticodon-binding domain of PheRS"/>
    <property type="match status" value="1"/>
</dbReference>
<evidence type="ECO:0000256" key="1">
    <source>
        <dbReference type="ARBA" id="ARBA00001946"/>
    </source>
</evidence>
<dbReference type="PROSITE" id="PS51447">
    <property type="entry name" value="FDX_ACB"/>
    <property type="match status" value="1"/>
</dbReference>
<dbReference type="InterPro" id="IPR005146">
    <property type="entry name" value="B3/B4_tRNA-bd"/>
</dbReference>
<feature type="domain" description="FDX-ACB" evidence="10">
    <location>
        <begin position="555"/>
        <end position="648"/>
    </location>
</feature>
<evidence type="ECO:0000313" key="13">
    <source>
        <dbReference type="Proteomes" id="UP001165089"/>
    </source>
</evidence>
<dbReference type="Gene3D" id="3.50.40.10">
    <property type="entry name" value="Phenylalanyl-trna Synthetase, Chain B, domain 3"/>
    <property type="match status" value="1"/>
</dbReference>
<dbReference type="Pfam" id="PF03147">
    <property type="entry name" value="FDX-ACB"/>
    <property type="match status" value="1"/>
</dbReference>
<dbReference type="Pfam" id="PF03484">
    <property type="entry name" value="B5"/>
    <property type="match status" value="1"/>
</dbReference>
<dbReference type="PANTHER" id="PTHR10947:SF0">
    <property type="entry name" value="PHENYLALANINE--TRNA LIGASE BETA SUBUNIT"/>
    <property type="match status" value="1"/>
</dbReference>
<dbReference type="InterPro" id="IPR045060">
    <property type="entry name" value="Phe-tRNA-ligase_IIc_bsu"/>
</dbReference>
<dbReference type="InterPro" id="IPR005147">
    <property type="entry name" value="tRNA_synthase_B5-dom"/>
</dbReference>
<evidence type="ECO:0000256" key="7">
    <source>
        <dbReference type="ARBA" id="ARBA00022842"/>
    </source>
</evidence>
<keyword evidence="7" id="KW-0460">Magnesium</keyword>
<dbReference type="Gene3D" id="3.30.930.10">
    <property type="entry name" value="Bira Bifunctional Protein, Domain 2"/>
    <property type="match status" value="1"/>
</dbReference>
<dbReference type="RefSeq" id="WP_285726563.1">
    <property type="nucleotide sequence ID" value="NZ_BSDD01000004.1"/>
</dbReference>
<keyword evidence="9" id="KW-0030">Aminoacyl-tRNA synthetase</keyword>
<evidence type="ECO:0000256" key="6">
    <source>
        <dbReference type="ARBA" id="ARBA00022840"/>
    </source>
</evidence>
<evidence type="ECO:0000256" key="3">
    <source>
        <dbReference type="ARBA" id="ARBA00022598"/>
    </source>
</evidence>